<evidence type="ECO:0000256" key="12">
    <source>
        <dbReference type="SAM" id="Phobius"/>
    </source>
</evidence>
<sequence length="712" mass="80789">MAIIGKIREKAGVIVGVIAIGLALFIVGDDFFRYFQKGKRGQEKVVGVFDGKEITLDDIALEIMEAERYYAINMPQQRPSEADLIRFAWSAYLRKNMLKPEYEALGLQVSEEEKKAMYEGDSIFIHPQVASAGIFQDSVTKKFDKKLVKEFLKNMKNNPEAKARWEMFLDGLAESRVQEKYNALLSQSAYVTKAEAKREYENQNNKLALKYFYVPYTSIPDSAVKITDKELEEFLKKNKKRFKAPESRSFEYVIFTVAPSKEDTLEFSDELRKLAKDFALAQDDSAFAVNKTKGNEKNFKYRNPKEIPDGIYSENRPLLKGAVVGPFLHRNSFMMVKVSDIKEDSTYFVRSKHILFQVPKGAEAKVKDSIRKEAEKVLAKIKSGELDFTKAAKQYGSDGTKDIGGDLGWYDEKTMVAPFSKATFGAKEKGLLPNLVETDFGYHIVSISEPKTNKKYKLAIIERPIYATQNTTEEVSLQAEEFLLGLKTYDDFKKKIEKNPKLVKKVAKKVAPYAQGVDGIPSNAKPLISWAFNEAKVGEFPKKPIRIPEQGMFVVPILTAKTEQDEPSLEYFRETLEYEVRNLKKKEQIISKINSYGNISLDEIAKKYAGGFVVQEARDITMQNASINTAGYTPVGVGTAFGLQKGKRSKPIGDDNGVIVMEVTEQMPAPQIADYSQYKNNLLNTQKQSVSSFYYQALQELYRVKDFTYKFN</sequence>
<keyword evidence="3" id="KW-0997">Cell inner membrane</keyword>
<evidence type="ECO:0000256" key="8">
    <source>
        <dbReference type="ARBA" id="ARBA00038408"/>
    </source>
</evidence>
<dbReference type="PANTHER" id="PTHR47529">
    <property type="entry name" value="PEPTIDYL-PROLYL CIS-TRANS ISOMERASE D"/>
    <property type="match status" value="1"/>
</dbReference>
<dbReference type="SUPFAM" id="SSF109998">
    <property type="entry name" value="Triger factor/SurA peptide-binding domain-like"/>
    <property type="match status" value="1"/>
</dbReference>
<comment type="caution">
    <text evidence="14">The sequence shown here is derived from an EMBL/GenBank/DDBJ whole genome shotgun (WGS) entry which is preliminary data.</text>
</comment>
<evidence type="ECO:0000256" key="6">
    <source>
        <dbReference type="ARBA" id="ARBA00023136"/>
    </source>
</evidence>
<dbReference type="InterPro" id="IPR046357">
    <property type="entry name" value="PPIase_dom_sf"/>
</dbReference>
<dbReference type="AlphaFoldDB" id="A0A2N3IKT8"/>
<evidence type="ECO:0000256" key="4">
    <source>
        <dbReference type="ARBA" id="ARBA00022692"/>
    </source>
</evidence>
<evidence type="ECO:0000256" key="10">
    <source>
        <dbReference type="ARBA" id="ARBA00042775"/>
    </source>
</evidence>
<gene>
    <name evidence="14" type="ORF">Rain11_0073</name>
</gene>
<reference evidence="14 15" key="1">
    <citation type="submission" date="2017-06" db="EMBL/GenBank/DDBJ databases">
        <title>Raineya orbicola gen. nov., sp. nov. a slightly thermophilic bacterium of the phylum Bacteroidetes and the description of Raineyaceae fam. nov.</title>
        <authorList>
            <person name="Albuquerque L."/>
            <person name="Polonia A.R.M."/>
            <person name="Barroso C."/>
            <person name="Froufe H.J.C."/>
            <person name="Lage O."/>
            <person name="Lobo-Da-Cunha A."/>
            <person name="Egas C."/>
            <person name="Da Costa M.S."/>
        </authorList>
    </citation>
    <scope>NUCLEOTIDE SEQUENCE [LARGE SCALE GENOMIC DNA]</scope>
    <source>
        <strain evidence="14 15">SPSPC-11</strain>
    </source>
</reference>
<dbReference type="RefSeq" id="WP_101357332.1">
    <property type="nucleotide sequence ID" value="NZ_NKXO01000001.1"/>
</dbReference>
<protein>
    <recommendedName>
        <fullName evidence="9">Periplasmic chaperone PpiD</fullName>
    </recommendedName>
    <alternativeName>
        <fullName evidence="10">Periplasmic folding chaperone</fullName>
    </alternativeName>
</protein>
<dbReference type="Pfam" id="PF13623">
    <property type="entry name" value="SurA_N_2"/>
    <property type="match status" value="1"/>
</dbReference>
<keyword evidence="5 12" id="KW-1133">Transmembrane helix</keyword>
<evidence type="ECO:0000256" key="9">
    <source>
        <dbReference type="ARBA" id="ARBA00040743"/>
    </source>
</evidence>
<dbReference type="EMBL" id="NKXO01000001">
    <property type="protein sequence ID" value="PKQ70932.1"/>
    <property type="molecule type" value="Genomic_DNA"/>
</dbReference>
<dbReference type="OrthoDB" id="9812372at2"/>
<keyword evidence="11" id="KW-0697">Rotamase</keyword>
<evidence type="ECO:0000256" key="2">
    <source>
        <dbReference type="ARBA" id="ARBA00022475"/>
    </source>
</evidence>
<keyword evidence="15" id="KW-1185">Reference proteome</keyword>
<accession>A0A2N3IKT8</accession>
<name>A0A2N3IKT8_9BACT</name>
<keyword evidence="7" id="KW-0143">Chaperone</keyword>
<evidence type="ECO:0000313" key="15">
    <source>
        <dbReference type="Proteomes" id="UP000233387"/>
    </source>
</evidence>
<dbReference type="Pfam" id="PF13616">
    <property type="entry name" value="Rotamase_3"/>
    <property type="match status" value="1"/>
</dbReference>
<keyword evidence="4 12" id="KW-0812">Transmembrane</keyword>
<keyword evidence="6 12" id="KW-0472">Membrane</keyword>
<feature type="transmembrane region" description="Helical" evidence="12">
    <location>
        <begin position="12"/>
        <end position="35"/>
    </location>
</feature>
<dbReference type="PANTHER" id="PTHR47529:SF1">
    <property type="entry name" value="PERIPLASMIC CHAPERONE PPID"/>
    <property type="match status" value="1"/>
</dbReference>
<dbReference type="InterPro" id="IPR052029">
    <property type="entry name" value="PpiD_chaperone"/>
</dbReference>
<keyword evidence="11" id="KW-0413">Isomerase</keyword>
<evidence type="ECO:0000256" key="1">
    <source>
        <dbReference type="ARBA" id="ARBA00004382"/>
    </source>
</evidence>
<dbReference type="Proteomes" id="UP000233387">
    <property type="component" value="Unassembled WGS sequence"/>
</dbReference>
<dbReference type="InterPro" id="IPR000297">
    <property type="entry name" value="PPIase_PpiC"/>
</dbReference>
<evidence type="ECO:0000256" key="11">
    <source>
        <dbReference type="PROSITE-ProRule" id="PRU00278"/>
    </source>
</evidence>
<keyword evidence="2" id="KW-1003">Cell membrane</keyword>
<dbReference type="SUPFAM" id="SSF54534">
    <property type="entry name" value="FKBP-like"/>
    <property type="match status" value="1"/>
</dbReference>
<proteinExistence type="inferred from homology"/>
<dbReference type="GO" id="GO:0005886">
    <property type="term" value="C:plasma membrane"/>
    <property type="evidence" value="ECO:0007669"/>
    <property type="project" value="UniProtKB-SubCell"/>
</dbReference>
<feature type="domain" description="PpiC" evidence="13">
    <location>
        <begin position="346"/>
        <end position="449"/>
    </location>
</feature>
<evidence type="ECO:0000259" key="13">
    <source>
        <dbReference type="PROSITE" id="PS50198"/>
    </source>
</evidence>
<dbReference type="PROSITE" id="PS50198">
    <property type="entry name" value="PPIC_PPIASE_2"/>
    <property type="match status" value="1"/>
</dbReference>
<organism evidence="14 15">
    <name type="scientific">Raineya orbicola</name>
    <dbReference type="NCBI Taxonomy" id="2016530"/>
    <lineage>
        <taxon>Bacteria</taxon>
        <taxon>Pseudomonadati</taxon>
        <taxon>Bacteroidota</taxon>
        <taxon>Cytophagia</taxon>
        <taxon>Cytophagales</taxon>
        <taxon>Raineyaceae</taxon>
        <taxon>Raineya</taxon>
    </lineage>
</organism>
<comment type="subcellular location">
    <subcellularLocation>
        <location evidence="1">Cell inner membrane</location>
        <topology evidence="1">Single-pass type II membrane protein</topology>
        <orientation evidence="1">Periplasmic side</orientation>
    </subcellularLocation>
</comment>
<comment type="similarity">
    <text evidence="8">Belongs to the PpiD chaperone family.</text>
</comment>
<dbReference type="InterPro" id="IPR027304">
    <property type="entry name" value="Trigger_fact/SurA_dom_sf"/>
</dbReference>
<evidence type="ECO:0000256" key="3">
    <source>
        <dbReference type="ARBA" id="ARBA00022519"/>
    </source>
</evidence>
<evidence type="ECO:0000313" key="14">
    <source>
        <dbReference type="EMBL" id="PKQ70932.1"/>
    </source>
</evidence>
<dbReference type="Gene3D" id="3.10.50.40">
    <property type="match status" value="1"/>
</dbReference>
<evidence type="ECO:0000256" key="7">
    <source>
        <dbReference type="ARBA" id="ARBA00023186"/>
    </source>
</evidence>
<evidence type="ECO:0000256" key="5">
    <source>
        <dbReference type="ARBA" id="ARBA00022989"/>
    </source>
</evidence>
<dbReference type="GO" id="GO:0003755">
    <property type="term" value="F:peptidyl-prolyl cis-trans isomerase activity"/>
    <property type="evidence" value="ECO:0007669"/>
    <property type="project" value="UniProtKB-KW"/>
</dbReference>